<dbReference type="EMBL" id="CALNXJ010000018">
    <property type="protein sequence ID" value="CAH3121341.1"/>
    <property type="molecule type" value="Genomic_DNA"/>
</dbReference>
<dbReference type="SUPFAM" id="SSF56112">
    <property type="entry name" value="Protein kinase-like (PK-like)"/>
    <property type="match status" value="1"/>
</dbReference>
<sequence length="1711" mass="192524">MAEVEDVSDEQQQISGSPCDEIDPAEIFENQGCLGVEIFPADDRGSGSEFDSEREEIVDLSSENELSDSFPYGVTPPRNIRRRKEKSRREKDKVISLLKSPVTRPYGSNPSERTELDRRKKRGSTQLTTERAFQRQLKRGSVDVGFVSVESGVHSSDTSKSLDVPSIKIETSSPFMSLDCVCEDSSDTSGIYIRASTVTESGAITRRNAGGHKKASRSESDPHSSSTSKIFLNPYCPEARMEFYRTFSLLIKLGSLAHKERQYGVDNSALERQSSEENKKWQVALSQALWLELQAWHANRTMAEQDQYLVQARANVEEVLDEVINFKVKKQDGDSQNLNEETEKNNCENNQDAKGDSGVLDTDGTVCSTNDDLPTSTQSSHSVDPSVHNSYTADQENFFQTLETSDTEHCVNENSELSSTETDSFKNDLDRDAPDYKALRSRLSLDFNHRNQKQCLSEAKEDCFSDKTYCQLKAAIDQVTELFDKLEMIEHLYPTRKNLGEQNEKYTSKDFTRNFETLCLWLNVTRELYHKLHSIAKFVGVNPDDTKVWQDWLDVGLGRLDNMCPASDLNLDDNETYFSLSDDDNDDEEEEVESNEDDDDDADDTEQKNGTVPSSPMRTMSYESQTSTPSRPSRASSNLSNFKWSSTSRYRPFVDHSIKKMGLIKLGKRLGDILDTSMMKARQALVLPSNKCQDNECQCCNPVKLEHRKWSVNHLDALMNGKEEPIQLFSCSCHPHRRAMRCGSENFDHGIWVEEFIKETGLPSFRLLYLFLARVPLDIIHECLRLRLQHRPKGEPSSLSVRQLLRECKDVLLGGVLVKDYYLDLVGGISNSEDLNKENTESDIEGFEQDLQSLLLVYFEYLHNVIHLVQRLPQASKGLKNILEEEWSFVKKHCRHIRGGEVEGGTRFCVMASGLLESTGDFLESELDQSCSDLHNNTDHGEDLRRKVLEACRGFKLLFNEARERASKALGFTKKLQNDLENAAKFSIDVPMNELLMRLEASGHVQVIVRHTAGLFMFVPKTMVKKKCQIIHLLNSCCVHEEHGDQVVSDGSGYLLILPPCALENGNDVPVTWNGKTVVVSPTMDTAISLADIQVGGMILVVQNSKDLDEQREVFLDSMSYSVSIVKQRTSSHQAIAEALDELQEACLSLREKIVSAVERVDENLDLDSMFEMEETEKAMVYHTYTETMHLCYNVGFEYQKEVARLVFGERKDTLGQKMLNFSKQWMKFVMSKCERGRGTRPRWANQGLDFLTVACDPKTLNTLSESAFQELKKTINGCICHVIGSAESCSGVASPAYRSQSPACPSPVFGRSGSTGGLLRPLSWPAGKPSKSPGDPADSDENQSTRRQLSDPLAKPQFQSLATDVNGNDGEGENEEEGEKDGIKHKDSFVAEPGAPRLEKVRHSLNKLERKRNDYLYDKHVIGRVSNRRRDIVKELACISSRKVPFKWQRGNKIGEGQFGKVYACVNLDTGEMMAVKQIKFQPNDHGEIRDLADEIKNFEGIRHESLVKYYGVELHRDEMFIFMEYCADGTISDVAKLGLPETMIRVYAYQILVAVSVLHEKGIVHRDVKGANIFVSSDGVLKLGDFGSSIKLKNPLQTIYGEISNIRGTVAYMAPEVITLDKGAGYGRAADIWSIGCVVVEMATGKPPWPDCDNNFVIMFKVGEGATPAIPESLSEEGQDFLLCCFLHDPYERHTASQLMDHSFVKVDL</sequence>
<feature type="compositionally biased region" description="Polar residues" evidence="9">
    <location>
        <begin position="412"/>
        <end position="422"/>
    </location>
</feature>
<keyword evidence="8" id="KW-0175">Coiled coil</keyword>
<accession>A0AAU9WQ58</accession>
<keyword evidence="5" id="KW-0418">Kinase</keyword>
<keyword evidence="3" id="KW-0808">Transferase</keyword>
<feature type="region of interest" description="Disordered" evidence="9">
    <location>
        <begin position="38"/>
        <end position="129"/>
    </location>
</feature>
<evidence type="ECO:0000256" key="5">
    <source>
        <dbReference type="ARBA" id="ARBA00022777"/>
    </source>
</evidence>
<evidence type="ECO:0000256" key="6">
    <source>
        <dbReference type="ARBA" id="ARBA00022840"/>
    </source>
</evidence>
<protein>
    <recommendedName>
        <fullName evidence="10">Protein kinase domain-containing protein</fullName>
    </recommendedName>
</protein>
<dbReference type="GO" id="GO:0004674">
    <property type="term" value="F:protein serine/threonine kinase activity"/>
    <property type="evidence" value="ECO:0007669"/>
    <property type="project" value="UniProtKB-KW"/>
</dbReference>
<dbReference type="PROSITE" id="PS50011">
    <property type="entry name" value="PROTEIN_KINASE_DOM"/>
    <property type="match status" value="1"/>
</dbReference>
<comment type="similarity">
    <text evidence="1">Belongs to the protein kinase superfamily. STE Ser/Thr protein kinase family. MAP kinase kinase kinase subfamily.</text>
</comment>
<dbReference type="InterPro" id="IPR050538">
    <property type="entry name" value="MAP_kinase_kinase_kinase"/>
</dbReference>
<keyword evidence="4 7" id="KW-0547">Nucleotide-binding</keyword>
<dbReference type="Proteomes" id="UP001159428">
    <property type="component" value="Unassembled WGS sequence"/>
</dbReference>
<dbReference type="InterPro" id="IPR011009">
    <property type="entry name" value="Kinase-like_dom_sf"/>
</dbReference>
<feature type="region of interest" description="Disordered" evidence="9">
    <location>
        <begin position="1"/>
        <end position="23"/>
    </location>
</feature>
<evidence type="ECO:0000256" key="7">
    <source>
        <dbReference type="PROSITE-ProRule" id="PRU10141"/>
    </source>
</evidence>
<feature type="compositionally biased region" description="Basic and acidic residues" evidence="9">
    <location>
        <begin position="1381"/>
        <end position="1390"/>
    </location>
</feature>
<proteinExistence type="inferred from homology"/>
<dbReference type="SMART" id="SM00220">
    <property type="entry name" value="S_TKc"/>
    <property type="match status" value="1"/>
</dbReference>
<feature type="compositionally biased region" description="Acidic residues" evidence="9">
    <location>
        <begin position="575"/>
        <end position="604"/>
    </location>
</feature>
<evidence type="ECO:0000256" key="2">
    <source>
        <dbReference type="ARBA" id="ARBA00022527"/>
    </source>
</evidence>
<feature type="compositionally biased region" description="Basic and acidic residues" evidence="9">
    <location>
        <begin position="341"/>
        <end position="355"/>
    </location>
</feature>
<dbReference type="PROSITE" id="PS00107">
    <property type="entry name" value="PROTEIN_KINASE_ATP"/>
    <property type="match status" value="1"/>
</dbReference>
<evidence type="ECO:0000313" key="12">
    <source>
        <dbReference type="Proteomes" id="UP001159428"/>
    </source>
</evidence>
<evidence type="ECO:0000256" key="9">
    <source>
        <dbReference type="SAM" id="MobiDB-lite"/>
    </source>
</evidence>
<feature type="region of interest" description="Disordered" evidence="9">
    <location>
        <begin position="409"/>
        <end position="429"/>
    </location>
</feature>
<keyword evidence="12" id="KW-1185">Reference proteome</keyword>
<dbReference type="Pfam" id="PF00069">
    <property type="entry name" value="Pkinase"/>
    <property type="match status" value="1"/>
</dbReference>
<feature type="compositionally biased region" description="Acidic residues" evidence="9">
    <location>
        <begin position="1371"/>
        <end position="1380"/>
    </location>
</feature>
<feature type="region of interest" description="Disordered" evidence="9">
    <location>
        <begin position="332"/>
        <end position="389"/>
    </location>
</feature>
<feature type="compositionally biased region" description="Polar residues" evidence="9">
    <location>
        <begin position="608"/>
        <end position="623"/>
    </location>
</feature>
<dbReference type="Pfam" id="PF19431">
    <property type="entry name" value="MEKK4_N"/>
    <property type="match status" value="2"/>
</dbReference>
<feature type="region of interest" description="Disordered" evidence="9">
    <location>
        <begin position="1297"/>
        <end position="1397"/>
    </location>
</feature>
<evidence type="ECO:0000256" key="8">
    <source>
        <dbReference type="SAM" id="Coils"/>
    </source>
</evidence>
<evidence type="ECO:0000313" key="11">
    <source>
        <dbReference type="EMBL" id="CAH3121341.1"/>
    </source>
</evidence>
<dbReference type="InterPro" id="IPR045801">
    <property type="entry name" value="MEKK4_N"/>
</dbReference>
<feature type="region of interest" description="Disordered" evidence="9">
    <location>
        <begin position="575"/>
        <end position="639"/>
    </location>
</feature>
<dbReference type="PANTHER" id="PTHR48016:SF32">
    <property type="entry name" value="MITOGEN-ACTIVATED PROTEIN KINASE KINASE KINASE 4"/>
    <property type="match status" value="1"/>
</dbReference>
<comment type="caution">
    <text evidence="11">The sequence shown here is derived from an EMBL/GenBank/DDBJ whole genome shotgun (WGS) entry which is preliminary data.</text>
</comment>
<evidence type="ECO:0000256" key="1">
    <source>
        <dbReference type="ARBA" id="ARBA00006529"/>
    </source>
</evidence>
<dbReference type="Gene3D" id="1.10.510.10">
    <property type="entry name" value="Transferase(Phosphotransferase) domain 1"/>
    <property type="match status" value="1"/>
</dbReference>
<feature type="binding site" evidence="7">
    <location>
        <position position="1478"/>
    </location>
    <ligand>
        <name>ATP</name>
        <dbReference type="ChEBI" id="CHEBI:30616"/>
    </ligand>
</feature>
<feature type="compositionally biased region" description="Low complexity" evidence="9">
    <location>
        <begin position="624"/>
        <end position="637"/>
    </location>
</feature>
<dbReference type="CDD" id="cd06626">
    <property type="entry name" value="STKc_MEKK4"/>
    <property type="match status" value="1"/>
</dbReference>
<dbReference type="InterPro" id="IPR017441">
    <property type="entry name" value="Protein_kinase_ATP_BS"/>
</dbReference>
<gene>
    <name evidence="11" type="ORF">PMEA_00009165</name>
</gene>
<dbReference type="GO" id="GO:0005524">
    <property type="term" value="F:ATP binding"/>
    <property type="evidence" value="ECO:0007669"/>
    <property type="project" value="UniProtKB-UniRule"/>
</dbReference>
<keyword evidence="6 7" id="KW-0067">ATP-binding</keyword>
<name>A0AAU9WQ58_9CNID</name>
<feature type="domain" description="Protein kinase" evidence="10">
    <location>
        <begin position="1449"/>
        <end position="1707"/>
    </location>
</feature>
<keyword evidence="2" id="KW-0723">Serine/threonine-protein kinase</keyword>
<dbReference type="InterPro" id="IPR008271">
    <property type="entry name" value="Ser/Thr_kinase_AS"/>
</dbReference>
<evidence type="ECO:0000259" key="10">
    <source>
        <dbReference type="PROSITE" id="PS50011"/>
    </source>
</evidence>
<reference evidence="11 12" key="1">
    <citation type="submission" date="2022-05" db="EMBL/GenBank/DDBJ databases">
        <authorList>
            <consortium name="Genoscope - CEA"/>
            <person name="William W."/>
        </authorList>
    </citation>
    <scope>NUCLEOTIDE SEQUENCE [LARGE SCALE GENOMIC DNA]</scope>
</reference>
<evidence type="ECO:0000256" key="4">
    <source>
        <dbReference type="ARBA" id="ARBA00022741"/>
    </source>
</evidence>
<dbReference type="GO" id="GO:0000165">
    <property type="term" value="P:MAPK cascade"/>
    <property type="evidence" value="ECO:0007669"/>
    <property type="project" value="InterPro"/>
</dbReference>
<organism evidence="11 12">
    <name type="scientific">Pocillopora meandrina</name>
    <dbReference type="NCBI Taxonomy" id="46732"/>
    <lineage>
        <taxon>Eukaryota</taxon>
        <taxon>Metazoa</taxon>
        <taxon>Cnidaria</taxon>
        <taxon>Anthozoa</taxon>
        <taxon>Hexacorallia</taxon>
        <taxon>Scleractinia</taxon>
        <taxon>Astrocoeniina</taxon>
        <taxon>Pocilloporidae</taxon>
        <taxon>Pocillopora</taxon>
    </lineage>
</organism>
<dbReference type="InterPro" id="IPR000719">
    <property type="entry name" value="Prot_kinase_dom"/>
</dbReference>
<evidence type="ECO:0000256" key="3">
    <source>
        <dbReference type="ARBA" id="ARBA00022679"/>
    </source>
</evidence>
<feature type="coiled-coil region" evidence="8">
    <location>
        <begin position="1133"/>
        <end position="1160"/>
    </location>
</feature>
<feature type="region of interest" description="Disordered" evidence="9">
    <location>
        <begin position="203"/>
        <end position="228"/>
    </location>
</feature>
<dbReference type="PROSITE" id="PS00108">
    <property type="entry name" value="PROTEIN_KINASE_ST"/>
    <property type="match status" value="1"/>
</dbReference>
<dbReference type="PANTHER" id="PTHR48016">
    <property type="entry name" value="MAP KINASE KINASE KINASE SSK2-RELATED-RELATED"/>
    <property type="match status" value="1"/>
</dbReference>
<feature type="compositionally biased region" description="Polar residues" evidence="9">
    <location>
        <begin position="365"/>
        <end position="389"/>
    </location>
</feature>